<comment type="caution">
    <text evidence="2">The sequence shown here is derived from an EMBL/GenBank/DDBJ whole genome shotgun (WGS) entry which is preliminary data.</text>
</comment>
<name>A0AAN6NFI2_9PEZI</name>
<proteinExistence type="predicted"/>
<gene>
    <name evidence="2" type="ORF">QBC46DRAFT_375569</name>
</gene>
<dbReference type="Proteomes" id="UP001303473">
    <property type="component" value="Unassembled WGS sequence"/>
</dbReference>
<dbReference type="EMBL" id="MU853761">
    <property type="protein sequence ID" value="KAK3944171.1"/>
    <property type="molecule type" value="Genomic_DNA"/>
</dbReference>
<organism evidence="2 3">
    <name type="scientific">Diplogelasinospora grovesii</name>
    <dbReference type="NCBI Taxonomy" id="303347"/>
    <lineage>
        <taxon>Eukaryota</taxon>
        <taxon>Fungi</taxon>
        <taxon>Dikarya</taxon>
        <taxon>Ascomycota</taxon>
        <taxon>Pezizomycotina</taxon>
        <taxon>Sordariomycetes</taxon>
        <taxon>Sordariomycetidae</taxon>
        <taxon>Sordariales</taxon>
        <taxon>Diplogelasinosporaceae</taxon>
        <taxon>Diplogelasinospora</taxon>
    </lineage>
</organism>
<feature type="compositionally biased region" description="Acidic residues" evidence="1">
    <location>
        <begin position="552"/>
        <end position="574"/>
    </location>
</feature>
<feature type="region of interest" description="Disordered" evidence="1">
    <location>
        <begin position="447"/>
        <end position="574"/>
    </location>
</feature>
<keyword evidence="3" id="KW-1185">Reference proteome</keyword>
<reference evidence="3" key="1">
    <citation type="journal article" date="2023" name="Mol. Phylogenet. Evol.">
        <title>Genome-scale phylogeny and comparative genomics of the fungal order Sordariales.</title>
        <authorList>
            <person name="Hensen N."/>
            <person name="Bonometti L."/>
            <person name="Westerberg I."/>
            <person name="Brannstrom I.O."/>
            <person name="Guillou S."/>
            <person name="Cros-Aarteil S."/>
            <person name="Calhoun S."/>
            <person name="Haridas S."/>
            <person name="Kuo A."/>
            <person name="Mondo S."/>
            <person name="Pangilinan J."/>
            <person name="Riley R."/>
            <person name="LaButti K."/>
            <person name="Andreopoulos B."/>
            <person name="Lipzen A."/>
            <person name="Chen C."/>
            <person name="Yan M."/>
            <person name="Daum C."/>
            <person name="Ng V."/>
            <person name="Clum A."/>
            <person name="Steindorff A."/>
            <person name="Ohm R.A."/>
            <person name="Martin F."/>
            <person name="Silar P."/>
            <person name="Natvig D.O."/>
            <person name="Lalanne C."/>
            <person name="Gautier V."/>
            <person name="Ament-Velasquez S.L."/>
            <person name="Kruys A."/>
            <person name="Hutchinson M.I."/>
            <person name="Powell A.J."/>
            <person name="Barry K."/>
            <person name="Miller A.N."/>
            <person name="Grigoriev I.V."/>
            <person name="Debuchy R."/>
            <person name="Gladieux P."/>
            <person name="Hiltunen Thoren M."/>
            <person name="Johannesson H."/>
        </authorList>
    </citation>
    <scope>NUCLEOTIDE SEQUENCE [LARGE SCALE GENOMIC DNA]</scope>
    <source>
        <strain evidence="3">CBS 340.73</strain>
    </source>
</reference>
<accession>A0AAN6NFI2</accession>
<feature type="region of interest" description="Disordered" evidence="1">
    <location>
        <begin position="247"/>
        <end position="315"/>
    </location>
</feature>
<protein>
    <submittedName>
        <fullName evidence="2">Uncharacterized protein</fullName>
    </submittedName>
</protein>
<evidence type="ECO:0000313" key="2">
    <source>
        <dbReference type="EMBL" id="KAK3944171.1"/>
    </source>
</evidence>
<feature type="compositionally biased region" description="Polar residues" evidence="1">
    <location>
        <begin position="288"/>
        <end position="297"/>
    </location>
</feature>
<evidence type="ECO:0000313" key="3">
    <source>
        <dbReference type="Proteomes" id="UP001303473"/>
    </source>
</evidence>
<evidence type="ECO:0000256" key="1">
    <source>
        <dbReference type="SAM" id="MobiDB-lite"/>
    </source>
</evidence>
<sequence length="709" mass="79158">MAGRKRRASNSTVATVDDTHIRHQREASVLKPTSANEPDSEWPCYVLTDAVIYRKDGKTLANPLHVDLEGPMVVRGKLEVDEERVVQNLVRPNVKSAYIEISRSERYSIGYGPVTLWVSGAAGWFEIIPAPKYEAMYSQIQEAITLYYGVLDVYDQYLRACRKKQKKSKKTPIPPTLDDIFFKYAVTVGDGSVRDEVEARCHKWAQFFIAHFPKETDVTWEGTLFANWLHESHPDLKQNIADAAVGLYRKPSPPPVEEPQTLALPERPRSRSTRSSRQYSTHDEDTNTTDSAAIRQSRSPKGKAKAEGRIETPVPLPAQYLQAMGSKSSPAPTKESSPAAMDVPEAPIDRLLMALQDVAAEIDIQKCKAPRIHSTLFFQYKMRNYHAPAEITTHFSKQLLQQLGPEWRGTPFWTYLQSASKQPYKPPEHTKIEDMAPQLVPRKKKDYAPRLGARMNAPPGINLKPLPRTRHPVNEPPESADDEDLPPPPPQSSFVGKGRRKSGKGAVLRLASTSSKKRLASELDDDDDSGTGSKRGRKSLKTSHHQTTQDLEMNDYDDDNDEDEAGDENEVEVEVEIDDDELENEMKEGGGGGAAVRIVVRAERLPSTSPSGPNGTWTCEQEGCGYVVRSADEEEGQELIQEHFKDHEAQNEQVNLAMKEASRGRLPISHLLEKIQAIGKNTFLKKEGGTAATINGQAIPQPIKRRLLV</sequence>
<dbReference type="AlphaFoldDB" id="A0AAN6NFI2"/>
<feature type="compositionally biased region" description="Basic residues" evidence="1">
    <location>
        <begin position="534"/>
        <end position="544"/>
    </location>
</feature>